<keyword evidence="4" id="KW-1185">Reference proteome</keyword>
<evidence type="ECO:0000256" key="2">
    <source>
        <dbReference type="SAM" id="Phobius"/>
    </source>
</evidence>
<dbReference type="InterPro" id="IPR051209">
    <property type="entry name" value="FAD-bind_Monooxygenase_sf"/>
</dbReference>
<evidence type="ECO:0000256" key="1">
    <source>
        <dbReference type="ARBA" id="ARBA00010139"/>
    </source>
</evidence>
<keyword evidence="2" id="KW-0812">Transmembrane</keyword>
<dbReference type="AlphaFoldDB" id="A0A0D3IBA2"/>
<reference evidence="3" key="2">
    <citation type="submission" date="2024-10" db="UniProtKB">
        <authorList>
            <consortium name="EnsemblProtists"/>
        </authorList>
    </citation>
    <scope>IDENTIFICATION</scope>
</reference>
<name>A0A0D3IBA2_EMIH1</name>
<protein>
    <submittedName>
        <fullName evidence="3">Uncharacterized protein</fullName>
    </submittedName>
</protein>
<sequence length="161" mass="16992">MPTGAASSSYGPETNVVDIVIIGAGLSGLVAAAYLKKEGIDSFIGAVGGTWRDHHFPNAGTDTEVPTYYPSFLPTPETSSQFGERDEILSYFAPVFAHFRPALAKETSTSTGFPERHSSVIAPAGHHCNVRSGHLNATFGGKDMGSIDGLYGSDWTPLGPF</sequence>
<evidence type="ECO:0000313" key="3">
    <source>
        <dbReference type="EnsemblProtists" id="EOD08537"/>
    </source>
</evidence>
<organism evidence="3 4">
    <name type="scientific">Emiliania huxleyi (strain CCMP1516)</name>
    <dbReference type="NCBI Taxonomy" id="280463"/>
    <lineage>
        <taxon>Eukaryota</taxon>
        <taxon>Haptista</taxon>
        <taxon>Haptophyta</taxon>
        <taxon>Prymnesiophyceae</taxon>
        <taxon>Isochrysidales</taxon>
        <taxon>Noelaerhabdaceae</taxon>
        <taxon>Emiliania</taxon>
    </lineage>
</organism>
<dbReference type="SUPFAM" id="SSF51905">
    <property type="entry name" value="FAD/NAD(P)-binding domain"/>
    <property type="match status" value="1"/>
</dbReference>
<dbReference type="EnsemblProtists" id="EOD08537">
    <property type="protein sequence ID" value="EOD08537"/>
    <property type="gene ID" value="EMIHUDRAFT_217233"/>
</dbReference>
<feature type="transmembrane region" description="Helical" evidence="2">
    <location>
        <begin position="16"/>
        <end position="35"/>
    </location>
</feature>
<dbReference type="Gene3D" id="3.50.50.60">
    <property type="entry name" value="FAD/NAD(P)-binding domain"/>
    <property type="match status" value="1"/>
</dbReference>
<keyword evidence="2" id="KW-0472">Membrane</keyword>
<dbReference type="RefSeq" id="XP_005760966.1">
    <property type="nucleotide sequence ID" value="XM_005760909.1"/>
</dbReference>
<reference evidence="4" key="1">
    <citation type="journal article" date="2013" name="Nature">
        <title>Pan genome of the phytoplankton Emiliania underpins its global distribution.</title>
        <authorList>
            <person name="Read B.A."/>
            <person name="Kegel J."/>
            <person name="Klute M.J."/>
            <person name="Kuo A."/>
            <person name="Lefebvre S.C."/>
            <person name="Maumus F."/>
            <person name="Mayer C."/>
            <person name="Miller J."/>
            <person name="Monier A."/>
            <person name="Salamov A."/>
            <person name="Young J."/>
            <person name="Aguilar M."/>
            <person name="Claverie J.M."/>
            <person name="Frickenhaus S."/>
            <person name="Gonzalez K."/>
            <person name="Herman E.K."/>
            <person name="Lin Y.C."/>
            <person name="Napier J."/>
            <person name="Ogata H."/>
            <person name="Sarno A.F."/>
            <person name="Shmutz J."/>
            <person name="Schroeder D."/>
            <person name="de Vargas C."/>
            <person name="Verret F."/>
            <person name="von Dassow P."/>
            <person name="Valentin K."/>
            <person name="Van de Peer Y."/>
            <person name="Wheeler G."/>
            <person name="Dacks J.B."/>
            <person name="Delwiche C.F."/>
            <person name="Dyhrman S.T."/>
            <person name="Glockner G."/>
            <person name="John U."/>
            <person name="Richards T."/>
            <person name="Worden A.Z."/>
            <person name="Zhang X."/>
            <person name="Grigoriev I.V."/>
            <person name="Allen A.E."/>
            <person name="Bidle K."/>
            <person name="Borodovsky M."/>
            <person name="Bowler C."/>
            <person name="Brownlee C."/>
            <person name="Cock J.M."/>
            <person name="Elias M."/>
            <person name="Gladyshev V.N."/>
            <person name="Groth M."/>
            <person name="Guda C."/>
            <person name="Hadaegh A."/>
            <person name="Iglesias-Rodriguez M.D."/>
            <person name="Jenkins J."/>
            <person name="Jones B.M."/>
            <person name="Lawson T."/>
            <person name="Leese F."/>
            <person name="Lindquist E."/>
            <person name="Lobanov A."/>
            <person name="Lomsadze A."/>
            <person name="Malik S.B."/>
            <person name="Marsh M.E."/>
            <person name="Mackinder L."/>
            <person name="Mock T."/>
            <person name="Mueller-Roeber B."/>
            <person name="Pagarete A."/>
            <person name="Parker M."/>
            <person name="Probert I."/>
            <person name="Quesneville H."/>
            <person name="Raines C."/>
            <person name="Rensing S.A."/>
            <person name="Riano-Pachon D.M."/>
            <person name="Richier S."/>
            <person name="Rokitta S."/>
            <person name="Shiraiwa Y."/>
            <person name="Soanes D.M."/>
            <person name="van der Giezen M."/>
            <person name="Wahlund T.M."/>
            <person name="Williams B."/>
            <person name="Wilson W."/>
            <person name="Wolfe G."/>
            <person name="Wurch L.L."/>
        </authorList>
    </citation>
    <scope>NUCLEOTIDE SEQUENCE</scope>
</reference>
<dbReference type="KEGG" id="ehx:EMIHUDRAFT_217233"/>
<dbReference type="Pfam" id="PF13450">
    <property type="entry name" value="NAD_binding_8"/>
    <property type="match status" value="1"/>
</dbReference>
<keyword evidence="2" id="KW-1133">Transmembrane helix</keyword>
<proteinExistence type="inferred from homology"/>
<dbReference type="GeneID" id="17254691"/>
<dbReference type="PaxDb" id="2903-EOD08537"/>
<dbReference type="HOGENOM" id="CLU_1646891_0_0_1"/>
<dbReference type="InterPro" id="IPR036188">
    <property type="entry name" value="FAD/NAD-bd_sf"/>
</dbReference>
<evidence type="ECO:0000313" key="4">
    <source>
        <dbReference type="Proteomes" id="UP000013827"/>
    </source>
</evidence>
<accession>A0A0D3IBA2</accession>
<dbReference type="PANTHER" id="PTHR42877">
    <property type="entry name" value="L-ORNITHINE N(5)-MONOOXYGENASE-RELATED"/>
    <property type="match status" value="1"/>
</dbReference>
<comment type="similarity">
    <text evidence="1">Belongs to the FAD-binding monooxygenase family.</text>
</comment>
<dbReference type="Proteomes" id="UP000013827">
    <property type="component" value="Unassembled WGS sequence"/>
</dbReference>
<dbReference type="PANTHER" id="PTHR42877:SF4">
    <property type="entry name" value="FAD_NAD(P)-BINDING DOMAIN-CONTAINING PROTEIN-RELATED"/>
    <property type="match status" value="1"/>
</dbReference>